<dbReference type="PROSITE" id="PS50931">
    <property type="entry name" value="HTH_LYSR"/>
    <property type="match status" value="1"/>
</dbReference>
<keyword evidence="5" id="KW-0804">Transcription</keyword>
<dbReference type="GO" id="GO:0003700">
    <property type="term" value="F:DNA-binding transcription factor activity"/>
    <property type="evidence" value="ECO:0007669"/>
    <property type="project" value="InterPro"/>
</dbReference>
<accession>A0A317PKI4</accession>
<dbReference type="InterPro" id="IPR005119">
    <property type="entry name" value="LysR_subst-bd"/>
</dbReference>
<dbReference type="GO" id="GO:0010628">
    <property type="term" value="P:positive regulation of gene expression"/>
    <property type="evidence" value="ECO:0007669"/>
    <property type="project" value="TreeGrafter"/>
</dbReference>
<evidence type="ECO:0000313" key="7">
    <source>
        <dbReference type="EMBL" id="PWW00298.1"/>
    </source>
</evidence>
<dbReference type="Proteomes" id="UP000246352">
    <property type="component" value="Unassembled WGS sequence"/>
</dbReference>
<organism evidence="7 8">
    <name type="scientific">Hoeflea marina</name>
    <dbReference type="NCBI Taxonomy" id="274592"/>
    <lineage>
        <taxon>Bacteria</taxon>
        <taxon>Pseudomonadati</taxon>
        <taxon>Pseudomonadota</taxon>
        <taxon>Alphaproteobacteria</taxon>
        <taxon>Hyphomicrobiales</taxon>
        <taxon>Rhizobiaceae</taxon>
        <taxon>Hoeflea</taxon>
    </lineage>
</organism>
<gene>
    <name evidence="7" type="ORF">DFR52_103501</name>
</gene>
<dbReference type="GO" id="GO:0043565">
    <property type="term" value="F:sequence-specific DNA binding"/>
    <property type="evidence" value="ECO:0007669"/>
    <property type="project" value="TreeGrafter"/>
</dbReference>
<evidence type="ECO:0000256" key="4">
    <source>
        <dbReference type="ARBA" id="ARBA00023159"/>
    </source>
</evidence>
<name>A0A317PKI4_9HYPH</name>
<keyword evidence="2" id="KW-0805">Transcription regulation</keyword>
<evidence type="ECO:0000313" key="8">
    <source>
        <dbReference type="Proteomes" id="UP000246352"/>
    </source>
</evidence>
<protein>
    <submittedName>
        <fullName evidence="7">LysR family transcriptional regulator</fullName>
    </submittedName>
</protein>
<keyword evidence="8" id="KW-1185">Reference proteome</keyword>
<dbReference type="SUPFAM" id="SSF46785">
    <property type="entry name" value="Winged helix' DNA-binding domain"/>
    <property type="match status" value="1"/>
</dbReference>
<dbReference type="Pfam" id="PF03466">
    <property type="entry name" value="LysR_substrate"/>
    <property type="match status" value="1"/>
</dbReference>
<dbReference type="Pfam" id="PF00126">
    <property type="entry name" value="HTH_1"/>
    <property type="match status" value="1"/>
</dbReference>
<evidence type="ECO:0000256" key="5">
    <source>
        <dbReference type="ARBA" id="ARBA00023163"/>
    </source>
</evidence>
<proteinExistence type="inferred from homology"/>
<comment type="caution">
    <text evidence="7">The sequence shown here is derived from an EMBL/GenBank/DDBJ whole genome shotgun (WGS) entry which is preliminary data.</text>
</comment>
<dbReference type="EMBL" id="QGTR01000003">
    <property type="protein sequence ID" value="PWW00298.1"/>
    <property type="molecule type" value="Genomic_DNA"/>
</dbReference>
<evidence type="ECO:0000256" key="2">
    <source>
        <dbReference type="ARBA" id="ARBA00023015"/>
    </source>
</evidence>
<dbReference type="Gene3D" id="3.40.190.10">
    <property type="entry name" value="Periplasmic binding protein-like II"/>
    <property type="match status" value="2"/>
</dbReference>
<keyword evidence="3" id="KW-0238">DNA-binding</keyword>
<sequence>MPVNGDGCYKANKVSFRHYVIKLYTMLSQRSLEAFRAVMRTGTVSGAAEELLISQPAASRLIRELEEKTGLRLFTRHGGRVAATHEAHEFWVEVERSFTGLRHIERAAQQIRSGQRATITIAAAPALAYTALPEAVARLQQRRPGFRAEFLSMTTLPVVRQVALRQCQIGFGVLTQHKLEIDVVKTGSLAYRFIAEAGHPLGDLDEVCSEDLAGLDFVGFVDSTMTGRLFDLHFARMRKPPVVRLRSYLSNVISALVIRGLGVGIVDPFTAEVHVRLGGVSRPWRGEERFDYSVIKPLGEKLSSECEGLVAVFEELADLHRD</sequence>
<evidence type="ECO:0000259" key="6">
    <source>
        <dbReference type="PROSITE" id="PS50931"/>
    </source>
</evidence>
<dbReference type="InterPro" id="IPR036388">
    <property type="entry name" value="WH-like_DNA-bd_sf"/>
</dbReference>
<feature type="domain" description="HTH lysR-type" evidence="6">
    <location>
        <begin position="27"/>
        <end position="84"/>
    </location>
</feature>
<dbReference type="Gene3D" id="1.10.10.10">
    <property type="entry name" value="Winged helix-like DNA-binding domain superfamily/Winged helix DNA-binding domain"/>
    <property type="match status" value="1"/>
</dbReference>
<evidence type="ECO:0000256" key="3">
    <source>
        <dbReference type="ARBA" id="ARBA00023125"/>
    </source>
</evidence>
<dbReference type="PRINTS" id="PR00039">
    <property type="entry name" value="HTHLYSR"/>
</dbReference>
<dbReference type="InterPro" id="IPR036390">
    <property type="entry name" value="WH_DNA-bd_sf"/>
</dbReference>
<dbReference type="PANTHER" id="PTHR30427">
    <property type="entry name" value="TRANSCRIPTIONAL ACTIVATOR PROTEIN LYSR"/>
    <property type="match status" value="1"/>
</dbReference>
<dbReference type="PANTHER" id="PTHR30427:SF1">
    <property type="entry name" value="TRANSCRIPTIONAL ACTIVATOR PROTEIN LYSR"/>
    <property type="match status" value="1"/>
</dbReference>
<dbReference type="AlphaFoldDB" id="A0A317PKI4"/>
<dbReference type="SUPFAM" id="SSF53850">
    <property type="entry name" value="Periplasmic binding protein-like II"/>
    <property type="match status" value="1"/>
</dbReference>
<reference evidence="7 8" key="1">
    <citation type="submission" date="2018-05" db="EMBL/GenBank/DDBJ databases">
        <title>Genomic Encyclopedia of Type Strains, Phase IV (KMG-IV): sequencing the most valuable type-strain genomes for metagenomic binning, comparative biology and taxonomic classification.</title>
        <authorList>
            <person name="Goeker M."/>
        </authorList>
    </citation>
    <scope>NUCLEOTIDE SEQUENCE [LARGE SCALE GENOMIC DNA]</scope>
    <source>
        <strain evidence="7 8">DSM 16791</strain>
    </source>
</reference>
<comment type="similarity">
    <text evidence="1">Belongs to the LysR transcriptional regulatory family.</text>
</comment>
<keyword evidence="4" id="KW-0010">Activator</keyword>
<evidence type="ECO:0000256" key="1">
    <source>
        <dbReference type="ARBA" id="ARBA00009437"/>
    </source>
</evidence>
<dbReference type="InterPro" id="IPR000847">
    <property type="entry name" value="LysR_HTH_N"/>
</dbReference>